<feature type="region of interest" description="Disordered" evidence="2">
    <location>
        <begin position="1"/>
        <end position="148"/>
    </location>
</feature>
<reference evidence="5" key="3">
    <citation type="submission" date="2025-09" db="UniProtKB">
        <authorList>
            <consortium name="Ensembl"/>
        </authorList>
    </citation>
    <scope>IDENTIFICATION</scope>
</reference>
<name>A0A8C4YTK2_9SAUR</name>
<sequence length="258" mass="27873">MHETMRPVSPASSTSPLGLLNRGPEYLRRQMEVGSGGRTPSAVERLEADKAKYVKTQQVINSRQEPVLRSCPPRPSPRSRRLPSRTAPGSCCLLPSLPWRPTRSSSTGRNGTARPPNANPVVQPPRSSQTHPPSPESGPGPKEAKRELGRGCSLPLSEKERFFNYCGLDRDLVEVLGRERFGPAGWDVASSLLLGSAGSAGSEHSGPAHSSDCEAGPDVELPGARCCSTVSIIERNARVIKWLYGCQRAWAMARESTV</sequence>
<accession>A0A8C4YTK2</accession>
<dbReference type="InterPro" id="IPR025739">
    <property type="entry name" value="FAM110_N"/>
</dbReference>
<evidence type="ECO:0000256" key="1">
    <source>
        <dbReference type="ARBA" id="ARBA00010576"/>
    </source>
</evidence>
<dbReference type="PANTHER" id="PTHR14758:SF3">
    <property type="entry name" value="PROTEIN FAM110D"/>
    <property type="match status" value="1"/>
</dbReference>
<dbReference type="Proteomes" id="UP000694390">
    <property type="component" value="Chromosome 20"/>
</dbReference>
<reference evidence="5" key="2">
    <citation type="submission" date="2025-08" db="UniProtKB">
        <authorList>
            <consortium name="Ensembl"/>
        </authorList>
    </citation>
    <scope>IDENTIFICATION</scope>
</reference>
<dbReference type="InterPro" id="IPR025740">
    <property type="entry name" value="FAM110"/>
</dbReference>
<dbReference type="Pfam" id="PF14160">
    <property type="entry name" value="FAM110_C"/>
    <property type="match status" value="1"/>
</dbReference>
<dbReference type="Pfam" id="PF14161">
    <property type="entry name" value="FAM110_N"/>
    <property type="match status" value="1"/>
</dbReference>
<feature type="domain" description="Centrosome-associated FAM110 N-terminal" evidence="4">
    <location>
        <begin position="5"/>
        <end position="68"/>
    </location>
</feature>
<feature type="compositionally biased region" description="Polar residues" evidence="2">
    <location>
        <begin position="55"/>
        <end position="64"/>
    </location>
</feature>
<evidence type="ECO:0000313" key="5">
    <source>
        <dbReference type="Ensembl" id="ENSGEVP00005030388.1"/>
    </source>
</evidence>
<dbReference type="AlphaFoldDB" id="A0A8C4YTK2"/>
<organism evidence="5 6">
    <name type="scientific">Gopherus evgoodei</name>
    <name type="common">Goodes thornscrub tortoise</name>
    <dbReference type="NCBI Taxonomy" id="1825980"/>
    <lineage>
        <taxon>Eukaryota</taxon>
        <taxon>Metazoa</taxon>
        <taxon>Chordata</taxon>
        <taxon>Craniata</taxon>
        <taxon>Vertebrata</taxon>
        <taxon>Euteleostomi</taxon>
        <taxon>Archelosauria</taxon>
        <taxon>Testudinata</taxon>
        <taxon>Testudines</taxon>
        <taxon>Cryptodira</taxon>
        <taxon>Durocryptodira</taxon>
        <taxon>Testudinoidea</taxon>
        <taxon>Testudinidae</taxon>
        <taxon>Gopherus</taxon>
    </lineage>
</organism>
<evidence type="ECO:0000259" key="4">
    <source>
        <dbReference type="Pfam" id="PF14161"/>
    </source>
</evidence>
<dbReference type="OrthoDB" id="10028183at2759"/>
<dbReference type="GeneTree" id="ENSGT00950000183056"/>
<comment type="similarity">
    <text evidence="1">Belongs to the FAM110 family.</text>
</comment>
<proteinExistence type="inferred from homology"/>
<dbReference type="Ensembl" id="ENSGEVT00005031916.1">
    <property type="protein sequence ID" value="ENSGEVP00005030388.1"/>
    <property type="gene ID" value="ENSGEVG00005021232.1"/>
</dbReference>
<protein>
    <submittedName>
        <fullName evidence="5">Family with sequence similarity 110 member D</fullName>
    </submittedName>
</protein>
<dbReference type="PANTHER" id="PTHR14758">
    <property type="entry name" value="AGAP005440-PA"/>
    <property type="match status" value="1"/>
</dbReference>
<feature type="domain" description="Centrosome-associated FAM110 C-terminal" evidence="3">
    <location>
        <begin position="141"/>
        <end position="249"/>
    </location>
</feature>
<dbReference type="InterPro" id="IPR025741">
    <property type="entry name" value="FAM110_C"/>
</dbReference>
<reference evidence="5" key="1">
    <citation type="submission" date="2019-06" db="EMBL/GenBank/DDBJ databases">
        <title>G10K-VGP Goodes thornscrub tortoise genome, primary haplotype.</title>
        <authorList>
            <person name="Murphy B."/>
            <person name="Edwards T."/>
            <person name="Rhie A."/>
            <person name="Koren S."/>
            <person name="Phillippy A."/>
            <person name="Fedrigo O."/>
            <person name="Haase B."/>
            <person name="Mountcastle J."/>
            <person name="Lewin H."/>
            <person name="Damas J."/>
            <person name="Howe K."/>
            <person name="Formenti G."/>
            <person name="Myers G."/>
            <person name="Durbin R."/>
            <person name="Jarvis E.D."/>
        </authorList>
    </citation>
    <scope>NUCLEOTIDE SEQUENCE [LARGE SCALE GENOMIC DNA]</scope>
</reference>
<evidence type="ECO:0000256" key="2">
    <source>
        <dbReference type="SAM" id="MobiDB-lite"/>
    </source>
</evidence>
<gene>
    <name evidence="5" type="primary">FAM110D</name>
</gene>
<keyword evidence="6" id="KW-1185">Reference proteome</keyword>
<evidence type="ECO:0000313" key="6">
    <source>
        <dbReference type="Proteomes" id="UP000694390"/>
    </source>
</evidence>
<evidence type="ECO:0000259" key="3">
    <source>
        <dbReference type="Pfam" id="PF14160"/>
    </source>
</evidence>